<dbReference type="InterPro" id="IPR027417">
    <property type="entry name" value="P-loop_NTPase"/>
</dbReference>
<dbReference type="EMBL" id="FOPY01000034">
    <property type="protein sequence ID" value="SFI24058.1"/>
    <property type="molecule type" value="Genomic_DNA"/>
</dbReference>
<keyword evidence="3" id="KW-1185">Reference proteome</keyword>
<dbReference type="CDD" id="cd01029">
    <property type="entry name" value="TOPRIM_primases"/>
    <property type="match status" value="1"/>
</dbReference>
<accession>A0A1I3GKN0</accession>
<dbReference type="InterPro" id="IPR034154">
    <property type="entry name" value="TOPRIM_DnaG/twinkle"/>
</dbReference>
<dbReference type="Proteomes" id="UP000199040">
    <property type="component" value="Unassembled WGS sequence"/>
</dbReference>
<name>A0A1I3GKN0_9GAMM</name>
<dbReference type="STRING" id="442341.SAMN04487959_1344"/>
<organism evidence="2 3">
    <name type="scientific">Modicisalibacter xianhensis</name>
    <dbReference type="NCBI Taxonomy" id="442341"/>
    <lineage>
        <taxon>Bacteria</taxon>
        <taxon>Pseudomonadati</taxon>
        <taxon>Pseudomonadota</taxon>
        <taxon>Gammaproteobacteria</taxon>
        <taxon>Oceanospirillales</taxon>
        <taxon>Halomonadaceae</taxon>
        <taxon>Modicisalibacter</taxon>
    </lineage>
</organism>
<feature type="region of interest" description="Disordered" evidence="1">
    <location>
        <begin position="1018"/>
        <end position="1038"/>
    </location>
</feature>
<dbReference type="SUPFAM" id="SSF52540">
    <property type="entry name" value="P-loop containing nucleoside triphosphate hydrolases"/>
    <property type="match status" value="1"/>
</dbReference>
<protein>
    <submittedName>
        <fullName evidence="2">Putative DNA primase/helicase</fullName>
    </submittedName>
</protein>
<dbReference type="NCBIfam" id="NF042913">
    <property type="entry name" value="CyRepA1"/>
    <property type="match status" value="1"/>
</dbReference>
<dbReference type="RefSeq" id="WP_092850685.1">
    <property type="nucleotide sequence ID" value="NZ_FOPY01000034.1"/>
</dbReference>
<feature type="compositionally biased region" description="Polar residues" evidence="1">
    <location>
        <begin position="1020"/>
        <end position="1034"/>
    </location>
</feature>
<evidence type="ECO:0000313" key="3">
    <source>
        <dbReference type="Proteomes" id="UP000199040"/>
    </source>
</evidence>
<evidence type="ECO:0000313" key="2">
    <source>
        <dbReference type="EMBL" id="SFI24058.1"/>
    </source>
</evidence>
<dbReference type="AlphaFoldDB" id="A0A1I3GKN0"/>
<proteinExistence type="predicted"/>
<keyword evidence="2" id="KW-0067">ATP-binding</keyword>
<dbReference type="InterPro" id="IPR049996">
    <property type="entry name" value="Slr7037-like"/>
</dbReference>
<dbReference type="PANTHER" id="PTHR34985">
    <property type="entry name" value="SLR0554 PROTEIN"/>
    <property type="match status" value="1"/>
</dbReference>
<reference evidence="2 3" key="1">
    <citation type="submission" date="2016-10" db="EMBL/GenBank/DDBJ databases">
        <authorList>
            <person name="de Groot N.N."/>
        </authorList>
    </citation>
    <scope>NUCLEOTIDE SEQUENCE [LARGE SCALE GENOMIC DNA]</scope>
    <source>
        <strain evidence="2 3">CGMCC 1.6848</strain>
    </source>
</reference>
<keyword evidence="2" id="KW-0347">Helicase</keyword>
<keyword evidence="2" id="KW-0378">Hydrolase</keyword>
<gene>
    <name evidence="2" type="ORF">SAMN04487959_1344</name>
</gene>
<dbReference type="GO" id="GO:0004386">
    <property type="term" value="F:helicase activity"/>
    <property type="evidence" value="ECO:0007669"/>
    <property type="project" value="UniProtKB-KW"/>
</dbReference>
<feature type="compositionally biased region" description="Polar residues" evidence="1">
    <location>
        <begin position="1123"/>
        <end position="1135"/>
    </location>
</feature>
<feature type="region of interest" description="Disordered" evidence="1">
    <location>
        <begin position="1123"/>
        <end position="1146"/>
    </location>
</feature>
<dbReference type="PANTHER" id="PTHR34985:SF1">
    <property type="entry name" value="SLR0554 PROTEIN"/>
    <property type="match status" value="1"/>
</dbReference>
<keyword evidence="2" id="KW-0547">Nucleotide-binding</keyword>
<evidence type="ECO:0000256" key="1">
    <source>
        <dbReference type="SAM" id="MobiDB-lite"/>
    </source>
</evidence>
<sequence>MQSHNDLLSAFRQNIIDAGLNPPNTIEADGNKHAFNSTGKRGKKQGTYLLNPITGRGWFKCHRYALYQTFSVSGAERATIADVERIKADKVKREQQQAYTWAECAEHARKLWSRCTPVSTNQLYLVLKGIDPVGLNLRQHPSNGALVVPMFDPEGRLVNLQSIRPDGEKRFLKDARKHSCYTLVGADSGQGRIFCEGYATGYTVWQATGKQAVVAFDAGNLKHVAAHMAHDGDIVAADNDNAVKGSDRFGKPLTSYGIGHKAALVTGLPVYLPSVPGKDFNDLATDKGIEAVRSIFEAAPVSQVPVFDAWELAPATLKGAKPAGWLKTLGKATTPEEAASIARAIMDRMSMATPAGISIAHLRQQIEANAPAGLIHPTTLDSIAGRVDYITAKYRRPAALQPVSLSPQGKARHRVELVPELPSLTPGDYHGVILVKAPMAAGKTQKIGQPMAAHAIAMGQAFLSICHRRSLVREMATRLALTHYGDIDAGTSKALATCLPSICRPDHAPLIDRVRMVFIDEIAQALDFLESRVCRTGDATNRDVYDRLRQIVAVAECAVVADAGLNDRVLSFLEQCRPGETFRIIEMLAPAKLGITANFAYGQDVAPSHVIGECLKELANDGRVWIACETKYRARALEELFTQHDPSLRVLAIYADNAGNKRQRDFMANPEAECLAYEVVIASPVISSGISIEHKDISKHFTLGAFIGNGNSVTPADAAQMLRRVRYLKRYVIGLTSNTTVGQQHPNAILKAAETAARIEGKAAPVTDFDALVADIRASRENAKADFAAGLLWQLNASGWHLARAQDVCNEHLAALRVASESAHQRYIDTLMLAPILSEWEANVLAANNPRGELQNLTLEAHRIRKALGLEGQPLTEDALEFWDDGRAVRRLDRFDAFRGIVPDAEDAKVPVTMRRYLTACARGYAWLFDGIGTEAAGWLTPDVAGLIVDRIMQHRHLLAHLGIVPRKFGKFKTNKNGTLMPMERPERPVSVVSEVLALMGIAIKGRQVRCHSNHGITLEDSSSTVTPETSKASMRQKGNPRVWVYSITPESYATMQHWTDSRANPSTHQLTMQEVAERAAFSRAVKRARINLMDQPRRVLRPYRGGAKWPVEVESVSMSKVPTETPTWIGTWPTNAEDGPWEANA</sequence>